<accession>A0A939D9K8</accession>
<evidence type="ECO:0000313" key="2">
    <source>
        <dbReference type="EMBL" id="MBN7773929.1"/>
    </source>
</evidence>
<dbReference type="InterPro" id="IPR005097">
    <property type="entry name" value="Sacchrp_dh_NADP-bd"/>
</dbReference>
<dbReference type="InterPro" id="IPR036291">
    <property type="entry name" value="NAD(P)-bd_dom_sf"/>
</dbReference>
<proteinExistence type="predicted"/>
<comment type="caution">
    <text evidence="2">The sequence shown here is derived from an EMBL/GenBank/DDBJ whole genome shotgun (WGS) entry which is preliminary data.</text>
</comment>
<organism evidence="2 3">
    <name type="scientific">Clostridium aminobutyricum</name>
    <dbReference type="NCBI Taxonomy" id="33953"/>
    <lineage>
        <taxon>Bacteria</taxon>
        <taxon>Bacillati</taxon>
        <taxon>Bacillota</taxon>
        <taxon>Clostridia</taxon>
        <taxon>Eubacteriales</taxon>
        <taxon>Clostridiaceae</taxon>
        <taxon>Clostridium</taxon>
    </lineage>
</organism>
<dbReference type="RefSeq" id="WP_206582769.1">
    <property type="nucleotide sequence ID" value="NZ_JAFJZZ010000005.1"/>
</dbReference>
<keyword evidence="3" id="KW-1185">Reference proteome</keyword>
<dbReference type="PANTHER" id="PTHR43781">
    <property type="entry name" value="SACCHAROPINE DEHYDROGENASE"/>
    <property type="match status" value="1"/>
</dbReference>
<dbReference type="Pfam" id="PF03435">
    <property type="entry name" value="Sacchrp_dh_NADP"/>
    <property type="match status" value="1"/>
</dbReference>
<dbReference type="PANTHER" id="PTHR43781:SF1">
    <property type="entry name" value="SACCHAROPINE DEHYDROGENASE"/>
    <property type="match status" value="1"/>
</dbReference>
<protein>
    <submittedName>
        <fullName evidence="2">Saccharopine dehydrogenase NADP-binding domain-containing protein</fullName>
    </submittedName>
</protein>
<feature type="domain" description="Saccharopine dehydrogenase NADP binding" evidence="1">
    <location>
        <begin position="2"/>
        <end position="100"/>
    </location>
</feature>
<dbReference type="Proteomes" id="UP000664545">
    <property type="component" value="Unassembled WGS sequence"/>
</dbReference>
<evidence type="ECO:0000313" key="3">
    <source>
        <dbReference type="Proteomes" id="UP000664545"/>
    </source>
</evidence>
<sequence>MIGVIGGTGDIGSEVVELLLRRTAQEVKVGSRNIYRIDTHLMDSKRITVQHVDCYDSESLRRFMENCEIVINCVGPSHLITPHFLEEAERMGVHCVDLGTIKNARYRTAVNTVSIHSAGMAQGLSGILQRIAVEGIEEVEHFEYSFGGISSYTHSAASDFLDGINDGSNKPMSVYNKGEIVSTGILQLQHDHFYDRTVCFYPFFDEESDYIVKNSNIINGSWCFAVEGTYFNQILKKARYEAAADKESTVVKICNASKLDAEIYGPAIKFLVSSRWKKNRSGQGRTLSLMTRRQNYLSALVVMQVVDGILKNKVVKGRYPLVAINDPVMIYEGVCKDENIVADINNPIEMEEEYGVI</sequence>
<gene>
    <name evidence="2" type="ORF">JYB65_11200</name>
</gene>
<reference evidence="2" key="1">
    <citation type="submission" date="2021-02" db="EMBL/GenBank/DDBJ databases">
        <title>Abyssanaerobacter marinus gen.nov., sp., nov, anaerobic bacterium isolated from the Onnuri vent field of Indian Ocean and suggestion of Mogibacteriaceae fam. nov., and proposal of reclassification of ambiguous this family's genus member.</title>
        <authorList>
            <person name="Kim Y.J."/>
            <person name="Yang J.-A."/>
        </authorList>
    </citation>
    <scope>NUCLEOTIDE SEQUENCE</scope>
    <source>
        <strain evidence="2">DSM 2634</strain>
    </source>
</reference>
<evidence type="ECO:0000259" key="1">
    <source>
        <dbReference type="Pfam" id="PF03435"/>
    </source>
</evidence>
<name>A0A939D9K8_CLOAM</name>
<dbReference type="SUPFAM" id="SSF51735">
    <property type="entry name" value="NAD(P)-binding Rossmann-fold domains"/>
    <property type="match status" value="1"/>
</dbReference>
<dbReference type="AlphaFoldDB" id="A0A939D9K8"/>
<dbReference type="Gene3D" id="3.40.50.720">
    <property type="entry name" value="NAD(P)-binding Rossmann-like Domain"/>
    <property type="match status" value="1"/>
</dbReference>
<dbReference type="EMBL" id="JAFJZZ010000005">
    <property type="protein sequence ID" value="MBN7773929.1"/>
    <property type="molecule type" value="Genomic_DNA"/>
</dbReference>